<keyword evidence="1" id="KW-0732">Signal</keyword>
<dbReference type="AlphaFoldDB" id="A0A1G2P0S0"/>
<evidence type="ECO:0000256" key="1">
    <source>
        <dbReference type="SAM" id="SignalP"/>
    </source>
</evidence>
<comment type="caution">
    <text evidence="2">The sequence shown here is derived from an EMBL/GenBank/DDBJ whole genome shotgun (WGS) entry which is preliminary data.</text>
</comment>
<feature type="signal peptide" evidence="1">
    <location>
        <begin position="1"/>
        <end position="19"/>
    </location>
</feature>
<proteinExistence type="predicted"/>
<sequence>MKKNILLLFLSLMIFSHFGNNERVFAQNYLNVPQSADLLSVTMIPSVPAPGDNISVELRSYATNLDKADISWTINGEPVLKGKGEKHFELSAGKAGEKTALKITIRTSEGETLVRDINIIPGNIDLLWEASTYTPPFYKGKALFTPQAELRVLAVPNIISANGKLIGSDDLIYRWKVNGKFMDKESGYNKNLLRVSGSSVQQETRIEVEAESLSGGAKAKGIIYVPESVPEIIVYEDNPLVGIFYEQSIPNSFTLAAKEVRLAAVPFFFSTGKKESGITYEWSVNGEKTDNDVSSIVLRNDRTSGESVETALGEQSRQAEIKLLVKNNSKKFQFMRKTLFMSY</sequence>
<accession>A0A1G2P0S0</accession>
<organism evidence="2 3">
    <name type="scientific">Candidatus Taylorbacteria bacterium RIFCSPLOWO2_12_FULL_43_20</name>
    <dbReference type="NCBI Taxonomy" id="1802332"/>
    <lineage>
        <taxon>Bacteria</taxon>
        <taxon>Candidatus Tayloriibacteriota</taxon>
    </lineage>
</organism>
<protein>
    <recommendedName>
        <fullName evidence="4">Ig-like domain-containing protein</fullName>
    </recommendedName>
</protein>
<name>A0A1G2P0S0_9BACT</name>
<feature type="chain" id="PRO_5009583813" description="Ig-like domain-containing protein" evidence="1">
    <location>
        <begin position="20"/>
        <end position="343"/>
    </location>
</feature>
<evidence type="ECO:0000313" key="3">
    <source>
        <dbReference type="Proteomes" id="UP000177269"/>
    </source>
</evidence>
<evidence type="ECO:0000313" key="2">
    <source>
        <dbReference type="EMBL" id="OHA41955.1"/>
    </source>
</evidence>
<dbReference type="Proteomes" id="UP000177269">
    <property type="component" value="Unassembled WGS sequence"/>
</dbReference>
<evidence type="ECO:0008006" key="4">
    <source>
        <dbReference type="Google" id="ProtNLM"/>
    </source>
</evidence>
<reference evidence="2 3" key="1">
    <citation type="journal article" date="2016" name="Nat. Commun.">
        <title>Thousands of microbial genomes shed light on interconnected biogeochemical processes in an aquifer system.</title>
        <authorList>
            <person name="Anantharaman K."/>
            <person name="Brown C.T."/>
            <person name="Hug L.A."/>
            <person name="Sharon I."/>
            <person name="Castelle C.J."/>
            <person name="Probst A.J."/>
            <person name="Thomas B.C."/>
            <person name="Singh A."/>
            <person name="Wilkins M.J."/>
            <person name="Karaoz U."/>
            <person name="Brodie E.L."/>
            <person name="Williams K.H."/>
            <person name="Hubbard S.S."/>
            <person name="Banfield J.F."/>
        </authorList>
    </citation>
    <scope>NUCLEOTIDE SEQUENCE [LARGE SCALE GENOMIC DNA]</scope>
</reference>
<dbReference type="EMBL" id="MHSK01000022">
    <property type="protein sequence ID" value="OHA41955.1"/>
    <property type="molecule type" value="Genomic_DNA"/>
</dbReference>
<gene>
    <name evidence="2" type="ORF">A3G52_00620</name>
</gene>